<evidence type="ECO:0000313" key="3">
    <source>
        <dbReference type="Proteomes" id="UP001597138"/>
    </source>
</evidence>
<accession>A0ABW4HIG8</accession>
<dbReference type="InterPro" id="IPR029471">
    <property type="entry name" value="HNH_5"/>
</dbReference>
<dbReference type="Proteomes" id="UP001597138">
    <property type="component" value="Unassembled WGS sequence"/>
</dbReference>
<evidence type="ECO:0000313" key="2">
    <source>
        <dbReference type="EMBL" id="MFD1605261.1"/>
    </source>
</evidence>
<keyword evidence="2" id="KW-0378">Hydrolase</keyword>
<reference evidence="3" key="1">
    <citation type="journal article" date="2019" name="Int. J. Syst. Evol. Microbiol.">
        <title>The Global Catalogue of Microorganisms (GCM) 10K type strain sequencing project: providing services to taxonomists for standard genome sequencing and annotation.</title>
        <authorList>
            <consortium name="The Broad Institute Genomics Platform"/>
            <consortium name="The Broad Institute Genome Sequencing Center for Infectious Disease"/>
            <person name="Wu L."/>
            <person name="Ma J."/>
        </authorList>
    </citation>
    <scope>NUCLEOTIDE SEQUENCE [LARGE SCALE GENOMIC DNA]</scope>
    <source>
        <strain evidence="3">CCUG 70865</strain>
    </source>
</reference>
<dbReference type="RefSeq" id="WP_379813063.1">
    <property type="nucleotide sequence ID" value="NZ_JBHUDZ010000018.1"/>
</dbReference>
<feature type="domain" description="HNH endonuclease 5" evidence="1">
    <location>
        <begin position="4"/>
        <end position="48"/>
    </location>
</feature>
<dbReference type="GO" id="GO:0004519">
    <property type="term" value="F:endonuclease activity"/>
    <property type="evidence" value="ECO:0007669"/>
    <property type="project" value="UniProtKB-KW"/>
</dbReference>
<comment type="caution">
    <text evidence="2">The sequence shown here is derived from an EMBL/GenBank/DDBJ whole genome shotgun (WGS) entry which is preliminary data.</text>
</comment>
<evidence type="ECO:0000259" key="1">
    <source>
        <dbReference type="Pfam" id="PF14279"/>
    </source>
</evidence>
<keyword evidence="2" id="KW-0255">Endonuclease</keyword>
<keyword evidence="3" id="KW-1185">Reference proteome</keyword>
<sequence>MKRCLWCKLVESETTFDKKAHTIPKSLGGQNYNQTVCDNCNHFFGNATTENRYSIETALKETFCITRQRFLSGRTQKRQVGKFKSIFFDVKERNGKLRLVLNKSFQFKTEFQQQLCRNFKRGLIKMWFEEFDRQSKSNIGQDEKFDIIRQFSRYNFGNLPVIYFERKYGIFLFTKSEAETPTLILNRMNYLYENEKFTEIEFLGHVFGFPIAQFTREDFDLYIKSSLEKKTDFFVNAVLLDKLIDIDFTLRVMDK</sequence>
<dbReference type="Pfam" id="PF14279">
    <property type="entry name" value="HNH_5"/>
    <property type="match status" value="1"/>
</dbReference>
<protein>
    <submittedName>
        <fullName evidence="2">HNH endonuclease</fullName>
    </submittedName>
</protein>
<proteinExistence type="predicted"/>
<gene>
    <name evidence="2" type="ORF">ACFSC2_21170</name>
</gene>
<keyword evidence="2" id="KW-0540">Nuclease</keyword>
<organism evidence="2 3">
    <name type="scientific">Flavobacterium artemisiae</name>
    <dbReference type="NCBI Taxonomy" id="2126556"/>
    <lineage>
        <taxon>Bacteria</taxon>
        <taxon>Pseudomonadati</taxon>
        <taxon>Bacteroidota</taxon>
        <taxon>Flavobacteriia</taxon>
        <taxon>Flavobacteriales</taxon>
        <taxon>Flavobacteriaceae</taxon>
        <taxon>Flavobacterium</taxon>
    </lineage>
</organism>
<dbReference type="EMBL" id="JBHUDZ010000018">
    <property type="protein sequence ID" value="MFD1605261.1"/>
    <property type="molecule type" value="Genomic_DNA"/>
</dbReference>
<name>A0ABW4HIG8_9FLAO</name>